<organism evidence="6 7">
    <name type="scientific">Gangjinia marincola</name>
    <dbReference type="NCBI Taxonomy" id="578463"/>
    <lineage>
        <taxon>Bacteria</taxon>
        <taxon>Pseudomonadati</taxon>
        <taxon>Bacteroidota</taxon>
        <taxon>Flavobacteriia</taxon>
        <taxon>Flavobacteriales</taxon>
        <taxon>Flavobacteriaceae</taxon>
        <taxon>Gangjinia</taxon>
    </lineage>
</organism>
<evidence type="ECO:0000313" key="6">
    <source>
        <dbReference type="EMBL" id="GAA0872149.1"/>
    </source>
</evidence>
<keyword evidence="4 5" id="KW-0472">Membrane</keyword>
<evidence type="ECO:0000313" key="7">
    <source>
        <dbReference type="Proteomes" id="UP001500507"/>
    </source>
</evidence>
<comment type="caution">
    <text evidence="6">The sequence shown here is derived from an EMBL/GenBank/DDBJ whole genome shotgun (WGS) entry which is preliminary data.</text>
</comment>
<gene>
    <name evidence="6" type="ORF">GCM10009117_12960</name>
</gene>
<dbReference type="InterPro" id="IPR019109">
    <property type="entry name" value="MamF_MmsF"/>
</dbReference>
<dbReference type="Pfam" id="PF09685">
    <property type="entry name" value="MamF_MmsF"/>
    <property type="match status" value="1"/>
</dbReference>
<name>A0ABP3XRV9_9FLAO</name>
<proteinExistence type="predicted"/>
<reference evidence="7" key="1">
    <citation type="journal article" date="2019" name="Int. J. Syst. Evol. Microbiol.">
        <title>The Global Catalogue of Microorganisms (GCM) 10K type strain sequencing project: providing services to taxonomists for standard genome sequencing and annotation.</title>
        <authorList>
            <consortium name="The Broad Institute Genomics Platform"/>
            <consortium name="The Broad Institute Genome Sequencing Center for Infectious Disease"/>
            <person name="Wu L."/>
            <person name="Ma J."/>
        </authorList>
    </citation>
    <scope>NUCLEOTIDE SEQUENCE [LARGE SCALE GENOMIC DNA]</scope>
    <source>
        <strain evidence="7">JCM 16082</strain>
    </source>
</reference>
<evidence type="ECO:0000256" key="1">
    <source>
        <dbReference type="ARBA" id="ARBA00004141"/>
    </source>
</evidence>
<dbReference type="RefSeq" id="WP_343765002.1">
    <property type="nucleotide sequence ID" value="NZ_BAAAFG010000013.1"/>
</dbReference>
<evidence type="ECO:0000256" key="4">
    <source>
        <dbReference type="ARBA" id="ARBA00023136"/>
    </source>
</evidence>
<protein>
    <submittedName>
        <fullName evidence="6">DUF4870 domain-containing protein</fullName>
    </submittedName>
</protein>
<dbReference type="EMBL" id="BAAAFG010000013">
    <property type="protein sequence ID" value="GAA0872149.1"/>
    <property type="molecule type" value="Genomic_DNA"/>
</dbReference>
<keyword evidence="7" id="KW-1185">Reference proteome</keyword>
<sequence>MNTALREDRSLIVVTHLSQLLTFITGFGGLVVPIILWATQKDRVYQMDEEGKQIINFQVSLIIYTIVSIPLILLLGLGLILLGLICLFGVVMPILNAIKASNGEATSYPFSLKIL</sequence>
<feature type="transmembrane region" description="Helical" evidence="5">
    <location>
        <begin position="59"/>
        <end position="92"/>
    </location>
</feature>
<accession>A0ABP3XRV9</accession>
<evidence type="ECO:0000256" key="5">
    <source>
        <dbReference type="SAM" id="Phobius"/>
    </source>
</evidence>
<comment type="subcellular location">
    <subcellularLocation>
        <location evidence="1">Membrane</location>
        <topology evidence="1">Multi-pass membrane protein</topology>
    </subcellularLocation>
</comment>
<evidence type="ECO:0000256" key="2">
    <source>
        <dbReference type="ARBA" id="ARBA00022692"/>
    </source>
</evidence>
<dbReference type="Proteomes" id="UP001500507">
    <property type="component" value="Unassembled WGS sequence"/>
</dbReference>
<keyword evidence="2 5" id="KW-0812">Transmembrane</keyword>
<evidence type="ECO:0000256" key="3">
    <source>
        <dbReference type="ARBA" id="ARBA00022989"/>
    </source>
</evidence>
<feature type="transmembrane region" description="Helical" evidence="5">
    <location>
        <begin position="20"/>
        <end position="38"/>
    </location>
</feature>
<keyword evidence="3 5" id="KW-1133">Transmembrane helix</keyword>